<dbReference type="Pfam" id="PF26138">
    <property type="entry name" value="DUF8040"/>
    <property type="match status" value="1"/>
</dbReference>
<evidence type="ECO:0000259" key="1">
    <source>
        <dbReference type="Pfam" id="PF26138"/>
    </source>
</evidence>
<feature type="domain" description="DUF8040" evidence="1">
    <location>
        <begin position="28"/>
        <end position="95"/>
    </location>
</feature>
<accession>A0AAV1KI62</accession>
<dbReference type="Proteomes" id="UP001314205">
    <property type="component" value="Unassembled WGS sequence"/>
</dbReference>
<comment type="caution">
    <text evidence="2">The sequence shown here is derived from an EMBL/GenBank/DDBJ whole genome shotgun (WGS) entry which is preliminary data.</text>
</comment>
<dbReference type="InterPro" id="IPR058353">
    <property type="entry name" value="DUF8040"/>
</dbReference>
<evidence type="ECO:0000313" key="2">
    <source>
        <dbReference type="EMBL" id="CAK1582363.1"/>
    </source>
</evidence>
<organism evidence="2 3">
    <name type="scientific">Parnassius mnemosyne</name>
    <name type="common">clouded apollo</name>
    <dbReference type="NCBI Taxonomy" id="213953"/>
    <lineage>
        <taxon>Eukaryota</taxon>
        <taxon>Metazoa</taxon>
        <taxon>Ecdysozoa</taxon>
        <taxon>Arthropoda</taxon>
        <taxon>Hexapoda</taxon>
        <taxon>Insecta</taxon>
        <taxon>Pterygota</taxon>
        <taxon>Neoptera</taxon>
        <taxon>Endopterygota</taxon>
        <taxon>Lepidoptera</taxon>
        <taxon>Glossata</taxon>
        <taxon>Ditrysia</taxon>
        <taxon>Papilionoidea</taxon>
        <taxon>Papilionidae</taxon>
        <taxon>Parnassiinae</taxon>
        <taxon>Parnassini</taxon>
        <taxon>Parnassius</taxon>
        <taxon>Driopa</taxon>
    </lineage>
</organism>
<reference evidence="2 3" key="1">
    <citation type="submission" date="2023-11" db="EMBL/GenBank/DDBJ databases">
        <authorList>
            <person name="Hedman E."/>
            <person name="Englund M."/>
            <person name="Stromberg M."/>
            <person name="Nyberg Akerstrom W."/>
            <person name="Nylinder S."/>
            <person name="Jareborg N."/>
            <person name="Kallberg Y."/>
            <person name="Kronander E."/>
        </authorList>
    </citation>
    <scope>NUCLEOTIDE SEQUENCE [LARGE SCALE GENOMIC DNA]</scope>
</reference>
<name>A0AAV1KI62_9NEOP</name>
<sequence>MFAAAKAQDDRNYNANVERRARASFNPLLHLTGKQFKDRYRISKKVFKFLCKELRSLTNLRSSQRVSLEHKVLTALFFFATGSYQRPVGVAKDTSQKMCSVYIEVTQEPKHKNIINKYIRFPDTPAARQAVSQWYVMMNIEF</sequence>
<evidence type="ECO:0000313" key="3">
    <source>
        <dbReference type="Proteomes" id="UP001314205"/>
    </source>
</evidence>
<proteinExistence type="predicted"/>
<dbReference type="AlphaFoldDB" id="A0AAV1KI62"/>
<gene>
    <name evidence="2" type="ORF">PARMNEM_LOCUS3901</name>
</gene>
<protein>
    <recommendedName>
        <fullName evidence="1">DUF8040 domain-containing protein</fullName>
    </recommendedName>
</protein>
<keyword evidence="3" id="KW-1185">Reference proteome</keyword>
<dbReference type="EMBL" id="CAVLGL010000035">
    <property type="protein sequence ID" value="CAK1582363.1"/>
    <property type="molecule type" value="Genomic_DNA"/>
</dbReference>